<dbReference type="InterPro" id="IPR036186">
    <property type="entry name" value="Serpin_sf"/>
</dbReference>
<dbReference type="SUPFAM" id="SSF56574">
    <property type="entry name" value="Serpins"/>
    <property type="match status" value="1"/>
</dbReference>
<protein>
    <recommendedName>
        <fullName evidence="5">Serpin domain-containing protein</fullName>
    </recommendedName>
</protein>
<dbReference type="Gene3D" id="2.30.39.10">
    <property type="entry name" value="Alpha-1-antitrypsin, domain 1"/>
    <property type="match status" value="1"/>
</dbReference>
<accession>T1GMT5</accession>
<dbReference type="Gene3D" id="3.30.497.10">
    <property type="entry name" value="Antithrombin, subunit I, domain 2"/>
    <property type="match status" value="1"/>
</dbReference>
<keyword evidence="2" id="KW-0722">Serine protease inhibitor</keyword>
<dbReference type="EnsemblMetazoa" id="MESCA004868-RA">
    <property type="protein sequence ID" value="MESCA004868-PA"/>
    <property type="gene ID" value="MESCA004868"/>
</dbReference>
<evidence type="ECO:0008006" key="5">
    <source>
        <dbReference type="Google" id="ProtNLM"/>
    </source>
</evidence>
<sequence>MHSGSKIDDKDYWDTDDFVPYKEDRHDTFDWKLFREILQHDQSNVIVSPFSVKLVLTLLSEAEY</sequence>
<reference evidence="3" key="2">
    <citation type="submission" date="2015-06" db="UniProtKB">
        <authorList>
            <consortium name="EnsemblMetazoa"/>
        </authorList>
    </citation>
    <scope>IDENTIFICATION</scope>
</reference>
<proteinExistence type="predicted"/>
<dbReference type="EMBL" id="CAQQ02009962">
    <property type="status" value="NOT_ANNOTATED_CDS"/>
    <property type="molecule type" value="Genomic_DNA"/>
</dbReference>
<evidence type="ECO:0000313" key="3">
    <source>
        <dbReference type="EnsemblMetazoa" id="MESCA004868-PA"/>
    </source>
</evidence>
<evidence type="ECO:0000256" key="1">
    <source>
        <dbReference type="ARBA" id="ARBA00022690"/>
    </source>
</evidence>
<dbReference type="AlphaFoldDB" id="T1GMT5"/>
<evidence type="ECO:0000256" key="2">
    <source>
        <dbReference type="ARBA" id="ARBA00022900"/>
    </source>
</evidence>
<dbReference type="STRING" id="36166.T1GMT5"/>
<dbReference type="Proteomes" id="UP000015102">
    <property type="component" value="Unassembled WGS sequence"/>
</dbReference>
<dbReference type="GO" id="GO:0004867">
    <property type="term" value="F:serine-type endopeptidase inhibitor activity"/>
    <property type="evidence" value="ECO:0007669"/>
    <property type="project" value="UniProtKB-KW"/>
</dbReference>
<dbReference type="InterPro" id="IPR042178">
    <property type="entry name" value="Serpin_sf_1"/>
</dbReference>
<dbReference type="HOGENOM" id="CLU_2870155_0_0_1"/>
<reference evidence="4" key="1">
    <citation type="submission" date="2013-02" db="EMBL/GenBank/DDBJ databases">
        <authorList>
            <person name="Hughes D."/>
        </authorList>
    </citation>
    <scope>NUCLEOTIDE SEQUENCE</scope>
    <source>
        <strain>Durham</strain>
        <strain evidence="4">NC isolate 2 -- Noor lab</strain>
    </source>
</reference>
<keyword evidence="1" id="KW-0646">Protease inhibitor</keyword>
<evidence type="ECO:0000313" key="4">
    <source>
        <dbReference type="Proteomes" id="UP000015102"/>
    </source>
</evidence>
<keyword evidence="4" id="KW-1185">Reference proteome</keyword>
<organism evidence="3 4">
    <name type="scientific">Megaselia scalaris</name>
    <name type="common">Humpbacked fly</name>
    <name type="synonym">Phora scalaris</name>
    <dbReference type="NCBI Taxonomy" id="36166"/>
    <lineage>
        <taxon>Eukaryota</taxon>
        <taxon>Metazoa</taxon>
        <taxon>Ecdysozoa</taxon>
        <taxon>Arthropoda</taxon>
        <taxon>Hexapoda</taxon>
        <taxon>Insecta</taxon>
        <taxon>Pterygota</taxon>
        <taxon>Neoptera</taxon>
        <taxon>Endopterygota</taxon>
        <taxon>Diptera</taxon>
        <taxon>Brachycera</taxon>
        <taxon>Muscomorpha</taxon>
        <taxon>Platypezoidea</taxon>
        <taxon>Phoridae</taxon>
        <taxon>Megaseliini</taxon>
        <taxon>Megaselia</taxon>
    </lineage>
</organism>
<name>T1GMT5_MEGSC</name>
<dbReference type="InterPro" id="IPR042185">
    <property type="entry name" value="Serpin_sf_2"/>
</dbReference>